<dbReference type="Proteomes" id="UP001283361">
    <property type="component" value="Unassembled WGS sequence"/>
</dbReference>
<protein>
    <submittedName>
        <fullName evidence="1">Uncharacterized protein</fullName>
    </submittedName>
</protein>
<keyword evidence="2" id="KW-1185">Reference proteome</keyword>
<dbReference type="AlphaFoldDB" id="A0AAE1AUB0"/>
<organism evidence="1 2">
    <name type="scientific">Elysia crispata</name>
    <name type="common">lettuce slug</name>
    <dbReference type="NCBI Taxonomy" id="231223"/>
    <lineage>
        <taxon>Eukaryota</taxon>
        <taxon>Metazoa</taxon>
        <taxon>Spiralia</taxon>
        <taxon>Lophotrochozoa</taxon>
        <taxon>Mollusca</taxon>
        <taxon>Gastropoda</taxon>
        <taxon>Heterobranchia</taxon>
        <taxon>Euthyneura</taxon>
        <taxon>Panpulmonata</taxon>
        <taxon>Sacoglossa</taxon>
        <taxon>Placobranchoidea</taxon>
        <taxon>Plakobranchidae</taxon>
        <taxon>Elysia</taxon>
    </lineage>
</organism>
<gene>
    <name evidence="1" type="ORF">RRG08_033476</name>
</gene>
<reference evidence="1" key="1">
    <citation type="journal article" date="2023" name="G3 (Bethesda)">
        <title>A reference genome for the long-term kleptoplast-retaining sea slug Elysia crispata morphotype clarki.</title>
        <authorList>
            <person name="Eastman K.E."/>
            <person name="Pendleton A.L."/>
            <person name="Shaikh M.A."/>
            <person name="Suttiyut T."/>
            <person name="Ogas R."/>
            <person name="Tomko P."/>
            <person name="Gavelis G."/>
            <person name="Widhalm J.R."/>
            <person name="Wisecaver J.H."/>
        </authorList>
    </citation>
    <scope>NUCLEOTIDE SEQUENCE</scope>
    <source>
        <strain evidence="1">ECLA1</strain>
    </source>
</reference>
<accession>A0AAE1AUB0</accession>
<sequence>MSYHSMDLFSSKGEITVEIIPPGTVALRAIEKLLLSSQPNLKEATVTVQMWQSAEISRCERLWLKFRQKEVATAQVYGLPSSLTVF</sequence>
<proteinExistence type="predicted"/>
<comment type="caution">
    <text evidence="1">The sequence shown here is derived from an EMBL/GenBank/DDBJ whole genome shotgun (WGS) entry which is preliminary data.</text>
</comment>
<evidence type="ECO:0000313" key="1">
    <source>
        <dbReference type="EMBL" id="KAK3793900.1"/>
    </source>
</evidence>
<name>A0AAE1AUB0_9GAST</name>
<dbReference type="EMBL" id="JAWDGP010001166">
    <property type="protein sequence ID" value="KAK3793900.1"/>
    <property type="molecule type" value="Genomic_DNA"/>
</dbReference>
<evidence type="ECO:0000313" key="2">
    <source>
        <dbReference type="Proteomes" id="UP001283361"/>
    </source>
</evidence>